<keyword evidence="4" id="KW-1185">Reference proteome</keyword>
<organism evidence="3 4">
    <name type="scientific">Aurantiacibacter luteus</name>
    <dbReference type="NCBI Taxonomy" id="1581420"/>
    <lineage>
        <taxon>Bacteria</taxon>
        <taxon>Pseudomonadati</taxon>
        <taxon>Pseudomonadota</taxon>
        <taxon>Alphaproteobacteria</taxon>
        <taxon>Sphingomonadales</taxon>
        <taxon>Erythrobacteraceae</taxon>
        <taxon>Aurantiacibacter</taxon>
    </lineage>
</organism>
<dbReference type="Proteomes" id="UP000053464">
    <property type="component" value="Unassembled WGS sequence"/>
</dbReference>
<protein>
    <submittedName>
        <fullName evidence="3">Uncharacterized protein</fullName>
    </submittedName>
</protein>
<evidence type="ECO:0000313" key="3">
    <source>
        <dbReference type="EMBL" id="KLE35316.1"/>
    </source>
</evidence>
<dbReference type="STRING" id="1581420.AAW00_02375"/>
<dbReference type="Gene3D" id="1.25.40.10">
    <property type="entry name" value="Tetratricopeptide repeat domain"/>
    <property type="match status" value="1"/>
</dbReference>
<proteinExistence type="predicted"/>
<feature type="region of interest" description="Disordered" evidence="1">
    <location>
        <begin position="209"/>
        <end position="236"/>
    </location>
</feature>
<keyword evidence="2" id="KW-0812">Transmembrane</keyword>
<dbReference type="RefSeq" id="WP_047002718.1">
    <property type="nucleotide sequence ID" value="NZ_LBHB01000001.1"/>
</dbReference>
<dbReference type="AlphaFoldDB" id="A0A0G9MX54"/>
<keyword evidence="2" id="KW-0472">Membrane</keyword>
<evidence type="ECO:0000256" key="1">
    <source>
        <dbReference type="SAM" id="MobiDB-lite"/>
    </source>
</evidence>
<dbReference type="InterPro" id="IPR011990">
    <property type="entry name" value="TPR-like_helical_dom_sf"/>
</dbReference>
<feature type="compositionally biased region" description="Pro residues" evidence="1">
    <location>
        <begin position="214"/>
        <end position="236"/>
    </location>
</feature>
<feature type="transmembrane region" description="Helical" evidence="2">
    <location>
        <begin position="25"/>
        <end position="44"/>
    </location>
</feature>
<dbReference type="EMBL" id="LBHB01000001">
    <property type="protein sequence ID" value="KLE35316.1"/>
    <property type="molecule type" value="Genomic_DNA"/>
</dbReference>
<gene>
    <name evidence="3" type="ORF">AAW00_02375</name>
</gene>
<keyword evidence="2" id="KW-1133">Transmembrane helix</keyword>
<name>A0A0G9MX54_9SPHN</name>
<dbReference type="OrthoDB" id="7390129at2"/>
<dbReference type="PATRIC" id="fig|1581420.6.peg.476"/>
<sequence length="236" mass="24591">MTWILVLLLAAACLAIAVWWLRVPRAMWMALAAALAFGLAGYALQANPGMSSAPARGAFDAGGEQQDVVAQRQEFIGDEDRSTANLIITADAMARRSRYADAATYLAGVTEQNPADFEAWLALGIALTEHADGALTAPALYAFRQAAALKPAHPGPGYFLGVSLIRQGQLLEARQAWAETLANAPPDAAGRAGLAERLARLDGLLAQIAAGAPAQPPAQPPAQSPIPPPPPGNTDQ</sequence>
<reference evidence="3 4" key="1">
    <citation type="submission" date="2015-04" db="EMBL/GenBank/DDBJ databases">
        <title>The draft genome sequence of Erythrobacter luteus KA37.</title>
        <authorList>
            <person name="Zhuang L."/>
            <person name="Liu Y."/>
            <person name="Shao Z."/>
        </authorList>
    </citation>
    <scope>NUCLEOTIDE SEQUENCE [LARGE SCALE GENOMIC DNA]</scope>
    <source>
        <strain evidence="3 4">KA37</strain>
    </source>
</reference>
<accession>A0A0G9MX54</accession>
<comment type="caution">
    <text evidence="3">The sequence shown here is derived from an EMBL/GenBank/DDBJ whole genome shotgun (WGS) entry which is preliminary data.</text>
</comment>
<evidence type="ECO:0000313" key="4">
    <source>
        <dbReference type="Proteomes" id="UP000053464"/>
    </source>
</evidence>
<dbReference type="SUPFAM" id="SSF48452">
    <property type="entry name" value="TPR-like"/>
    <property type="match status" value="1"/>
</dbReference>
<evidence type="ECO:0000256" key="2">
    <source>
        <dbReference type="SAM" id="Phobius"/>
    </source>
</evidence>